<dbReference type="SUPFAM" id="SSF54495">
    <property type="entry name" value="UBC-like"/>
    <property type="match status" value="1"/>
</dbReference>
<dbReference type="Pfam" id="PF00179">
    <property type="entry name" value="UQ_con"/>
    <property type="match status" value="1"/>
</dbReference>
<comment type="similarity">
    <text evidence="4">Belongs to the ubiquitin-conjugating enzyme family.</text>
</comment>
<dbReference type="PANTHER" id="PTHR24067">
    <property type="entry name" value="UBIQUITIN-CONJUGATING ENZYME E2"/>
    <property type="match status" value="1"/>
</dbReference>
<dbReference type="InterPro" id="IPR000608">
    <property type="entry name" value="UBC"/>
</dbReference>
<keyword evidence="4" id="KW-0547">Nucleotide-binding</keyword>
<proteinExistence type="inferred from homology"/>
<evidence type="ECO:0000259" key="5">
    <source>
        <dbReference type="PROSITE" id="PS50127"/>
    </source>
</evidence>
<gene>
    <name evidence="6" type="ORF">DCAF_LOCUS20365</name>
</gene>
<sequence>MAGLLCYQQVYHPNIDLEGSVCLNILREDWKPILNINIIVYGLFHLFMQPNHEDPMNSDAANVLRDDLNKFKSNVKLAMGGGSVGELGSSIGENRQVVSNVGTHGKRLGPHV</sequence>
<dbReference type="PROSITE" id="PS00183">
    <property type="entry name" value="UBC_1"/>
    <property type="match status" value="1"/>
</dbReference>
<dbReference type="InterPro" id="IPR016135">
    <property type="entry name" value="UBQ-conjugating_enzyme/RWD"/>
</dbReference>
<reference evidence="6 7" key="1">
    <citation type="submission" date="2024-01" db="EMBL/GenBank/DDBJ databases">
        <authorList>
            <person name="Waweru B."/>
        </authorList>
    </citation>
    <scope>NUCLEOTIDE SEQUENCE [LARGE SCALE GENOMIC DNA]</scope>
</reference>
<dbReference type="PROSITE" id="PS50127">
    <property type="entry name" value="UBC_2"/>
    <property type="match status" value="1"/>
</dbReference>
<dbReference type="Proteomes" id="UP001314170">
    <property type="component" value="Unassembled WGS sequence"/>
</dbReference>
<dbReference type="AlphaFoldDB" id="A0AAV1SC15"/>
<keyword evidence="1" id="KW-0808">Transferase</keyword>
<dbReference type="EMBL" id="CAWUPB010001173">
    <property type="protein sequence ID" value="CAK7347677.1"/>
    <property type="molecule type" value="Genomic_DNA"/>
</dbReference>
<evidence type="ECO:0000256" key="1">
    <source>
        <dbReference type="ARBA" id="ARBA00022679"/>
    </source>
</evidence>
<keyword evidence="4" id="KW-0067">ATP-binding</keyword>
<accession>A0AAV1SC15</accession>
<evidence type="ECO:0000256" key="3">
    <source>
        <dbReference type="PROSITE-ProRule" id="PRU10133"/>
    </source>
</evidence>
<organism evidence="6 7">
    <name type="scientific">Dovyalis caffra</name>
    <dbReference type="NCBI Taxonomy" id="77055"/>
    <lineage>
        <taxon>Eukaryota</taxon>
        <taxon>Viridiplantae</taxon>
        <taxon>Streptophyta</taxon>
        <taxon>Embryophyta</taxon>
        <taxon>Tracheophyta</taxon>
        <taxon>Spermatophyta</taxon>
        <taxon>Magnoliopsida</taxon>
        <taxon>eudicotyledons</taxon>
        <taxon>Gunneridae</taxon>
        <taxon>Pentapetalae</taxon>
        <taxon>rosids</taxon>
        <taxon>fabids</taxon>
        <taxon>Malpighiales</taxon>
        <taxon>Salicaceae</taxon>
        <taxon>Flacourtieae</taxon>
        <taxon>Dovyalis</taxon>
    </lineage>
</organism>
<dbReference type="GO" id="GO:0016740">
    <property type="term" value="F:transferase activity"/>
    <property type="evidence" value="ECO:0007669"/>
    <property type="project" value="UniProtKB-KW"/>
</dbReference>
<evidence type="ECO:0000313" key="7">
    <source>
        <dbReference type="Proteomes" id="UP001314170"/>
    </source>
</evidence>
<evidence type="ECO:0000313" key="6">
    <source>
        <dbReference type="EMBL" id="CAK7347677.1"/>
    </source>
</evidence>
<dbReference type="InterPro" id="IPR023313">
    <property type="entry name" value="UBQ-conjugating_AS"/>
</dbReference>
<feature type="active site" description="Glycyl thioester intermediate" evidence="3">
    <location>
        <position position="22"/>
    </location>
</feature>
<comment type="caution">
    <text evidence="6">The sequence shown here is derived from an EMBL/GenBank/DDBJ whole genome shotgun (WGS) entry which is preliminary data.</text>
</comment>
<dbReference type="CDD" id="cd23794">
    <property type="entry name" value="UBCc_UBE2F_UBE2M"/>
    <property type="match status" value="1"/>
</dbReference>
<dbReference type="GO" id="GO:0005524">
    <property type="term" value="F:ATP binding"/>
    <property type="evidence" value="ECO:0007669"/>
    <property type="project" value="UniProtKB-UniRule"/>
</dbReference>
<keyword evidence="7" id="KW-1185">Reference proteome</keyword>
<dbReference type="Gene3D" id="3.10.110.10">
    <property type="entry name" value="Ubiquitin Conjugating Enzyme"/>
    <property type="match status" value="1"/>
</dbReference>
<dbReference type="InterPro" id="IPR050113">
    <property type="entry name" value="Ub_conjugating_enzyme"/>
</dbReference>
<keyword evidence="2 4" id="KW-0833">Ubl conjugation pathway</keyword>
<protein>
    <recommendedName>
        <fullName evidence="5">UBC core domain-containing protein</fullName>
    </recommendedName>
</protein>
<evidence type="ECO:0000256" key="2">
    <source>
        <dbReference type="ARBA" id="ARBA00022786"/>
    </source>
</evidence>
<evidence type="ECO:0000256" key="4">
    <source>
        <dbReference type="RuleBase" id="RU362109"/>
    </source>
</evidence>
<name>A0AAV1SC15_9ROSI</name>
<feature type="domain" description="UBC core" evidence="5">
    <location>
        <begin position="1"/>
        <end position="84"/>
    </location>
</feature>